<dbReference type="VEuPathDB" id="FungiDB:PHYBLDRAFT_170706"/>
<dbReference type="Proteomes" id="UP000077315">
    <property type="component" value="Unassembled WGS sequence"/>
</dbReference>
<accession>A0A163A676</accession>
<protein>
    <submittedName>
        <fullName evidence="2">Uncharacterized protein</fullName>
    </submittedName>
</protein>
<name>A0A163A676_PHYB8</name>
<proteinExistence type="predicted"/>
<keyword evidence="1" id="KW-0472">Membrane</keyword>
<dbReference type="EMBL" id="KV440986">
    <property type="protein sequence ID" value="OAD71341.1"/>
    <property type="molecule type" value="Genomic_DNA"/>
</dbReference>
<dbReference type="RefSeq" id="XP_018289381.1">
    <property type="nucleotide sequence ID" value="XM_018436414.1"/>
</dbReference>
<dbReference type="AlphaFoldDB" id="A0A163A676"/>
<keyword evidence="3" id="KW-1185">Reference proteome</keyword>
<evidence type="ECO:0000313" key="2">
    <source>
        <dbReference type="EMBL" id="OAD71341.1"/>
    </source>
</evidence>
<gene>
    <name evidence="2" type="ORF">PHYBLDRAFT_170706</name>
</gene>
<evidence type="ECO:0000313" key="3">
    <source>
        <dbReference type="Proteomes" id="UP000077315"/>
    </source>
</evidence>
<dbReference type="GeneID" id="28997320"/>
<reference evidence="3" key="1">
    <citation type="submission" date="2015-06" db="EMBL/GenBank/DDBJ databases">
        <title>Expansion of signal transduction pathways in fungi by whole-genome duplication.</title>
        <authorList>
            <consortium name="DOE Joint Genome Institute"/>
            <person name="Corrochano L.M."/>
            <person name="Kuo A."/>
            <person name="Marcet-Houben M."/>
            <person name="Polaino S."/>
            <person name="Salamov A."/>
            <person name="Villalobos J.M."/>
            <person name="Alvarez M.I."/>
            <person name="Avalos J."/>
            <person name="Benito E.P."/>
            <person name="Benoit I."/>
            <person name="Burger G."/>
            <person name="Camino L.P."/>
            <person name="Canovas D."/>
            <person name="Cerda-Olmedo E."/>
            <person name="Cheng J.-F."/>
            <person name="Dominguez A."/>
            <person name="Elias M."/>
            <person name="Eslava A.P."/>
            <person name="Glaser F."/>
            <person name="Grimwood J."/>
            <person name="Gutierrez G."/>
            <person name="Heitman J."/>
            <person name="Henrissat B."/>
            <person name="Iturriaga E.A."/>
            <person name="Lang B.F."/>
            <person name="Lavin J.L."/>
            <person name="Lee S."/>
            <person name="Li W."/>
            <person name="Lindquist E."/>
            <person name="Lopez-Garcia S."/>
            <person name="Luque E.M."/>
            <person name="Marcos A.T."/>
            <person name="Martin J."/>
            <person name="McCluskey K."/>
            <person name="Medina H.R."/>
            <person name="Miralles-Duran A."/>
            <person name="Miyazaki A."/>
            <person name="Munoz-Torres E."/>
            <person name="Oguiza J.A."/>
            <person name="Ohm R."/>
            <person name="Olmedo M."/>
            <person name="Orejas M."/>
            <person name="Ortiz-Castellanos L."/>
            <person name="Pisabarro A.G."/>
            <person name="Rodriguez-Romero J."/>
            <person name="Ruiz-Herrera J."/>
            <person name="Ruiz-Vazquez R."/>
            <person name="Sanz C."/>
            <person name="Schackwitz W."/>
            <person name="Schmutz J."/>
            <person name="Shahriari M."/>
            <person name="Shelest E."/>
            <person name="Silva-Franco F."/>
            <person name="Soanes D."/>
            <person name="Syed K."/>
            <person name="Tagua V.G."/>
            <person name="Talbot N.J."/>
            <person name="Thon M."/>
            <person name="De vries R.P."/>
            <person name="Wiebenga A."/>
            <person name="Yadav J.S."/>
            <person name="Braun E.L."/>
            <person name="Baker S."/>
            <person name="Garre V."/>
            <person name="Horwitz B."/>
            <person name="Torres-Martinez S."/>
            <person name="Idnurm A."/>
            <person name="Herrera-Estrella A."/>
            <person name="Gabaldon T."/>
            <person name="Grigoriev I.V."/>
        </authorList>
    </citation>
    <scope>NUCLEOTIDE SEQUENCE [LARGE SCALE GENOMIC DNA]</scope>
    <source>
        <strain evidence="3">NRRL 1555(-)</strain>
    </source>
</reference>
<sequence length="199" mass="22463">MTLFFLALRWSRKESVLLLLKVSYILAVFIQIHALINPAIYKFSFSTGKLDCAGTCWYRKSIGAYEMKQRGGILVTFLKMVANYGTLFNKLAHSGCYLVPLFSAFLRSVFTNAFGSSKAMLSSPTKTEIFFLEDEQTVRNLSKRKADAEIEDNGKRHFYYIGPQVVPILQRSLPRTPWSDSISLKKRVGSSSFTSGTTI</sequence>
<keyword evidence="1" id="KW-1133">Transmembrane helix</keyword>
<dbReference type="InParanoid" id="A0A163A676"/>
<keyword evidence="1" id="KW-0812">Transmembrane</keyword>
<evidence type="ECO:0000256" key="1">
    <source>
        <dbReference type="SAM" id="Phobius"/>
    </source>
</evidence>
<organism evidence="2 3">
    <name type="scientific">Phycomyces blakesleeanus (strain ATCC 8743b / DSM 1359 / FGSC 10004 / NBRC 33097 / NRRL 1555)</name>
    <dbReference type="NCBI Taxonomy" id="763407"/>
    <lineage>
        <taxon>Eukaryota</taxon>
        <taxon>Fungi</taxon>
        <taxon>Fungi incertae sedis</taxon>
        <taxon>Mucoromycota</taxon>
        <taxon>Mucoromycotina</taxon>
        <taxon>Mucoromycetes</taxon>
        <taxon>Mucorales</taxon>
        <taxon>Phycomycetaceae</taxon>
        <taxon>Phycomyces</taxon>
    </lineage>
</organism>
<feature type="transmembrane region" description="Helical" evidence="1">
    <location>
        <begin position="16"/>
        <end position="36"/>
    </location>
</feature>